<reference evidence="2" key="1">
    <citation type="submission" date="2017-04" db="EMBL/GenBank/DDBJ databases">
        <authorList>
            <person name="Varghese N."/>
            <person name="Submissions S."/>
        </authorList>
    </citation>
    <scope>NUCLEOTIDE SEQUENCE [LARGE SCALE GENOMIC DNA]</scope>
    <source>
        <strain evidence="2">K3S</strain>
    </source>
</reference>
<dbReference type="GO" id="GO:0006355">
    <property type="term" value="P:regulation of DNA-templated transcription"/>
    <property type="evidence" value="ECO:0007669"/>
    <property type="project" value="InterPro"/>
</dbReference>
<accession>A0A1X7E6T1</accession>
<dbReference type="EMBL" id="FWZU01000004">
    <property type="protein sequence ID" value="SMF28552.1"/>
    <property type="molecule type" value="Genomic_DNA"/>
</dbReference>
<dbReference type="SUPFAM" id="SSF47598">
    <property type="entry name" value="Ribbon-helix-helix"/>
    <property type="match status" value="1"/>
</dbReference>
<dbReference type="RefSeq" id="WP_085103109.1">
    <property type="nucleotide sequence ID" value="NZ_FWZU01000004.1"/>
</dbReference>
<sequence>MKDERIIFRLDSKLSEQLKKRAKKEKTTISQLVRDMVRYNLQGISPVAQKALTERHTQIMQWMQESSRIGGNLNQISYVLNESGKLDRDGLAKSHEELRKLFCETIKRMQGVGLEIRGALL</sequence>
<organism evidence="1 2">
    <name type="scientific">Desulfovibrio gilichinskyi</name>
    <dbReference type="NCBI Taxonomy" id="1519643"/>
    <lineage>
        <taxon>Bacteria</taxon>
        <taxon>Pseudomonadati</taxon>
        <taxon>Thermodesulfobacteriota</taxon>
        <taxon>Desulfovibrionia</taxon>
        <taxon>Desulfovibrionales</taxon>
        <taxon>Desulfovibrionaceae</taxon>
        <taxon>Desulfovibrio</taxon>
    </lineage>
</organism>
<protein>
    <submittedName>
        <fullName evidence="1">Ribbon-helix-helix protein, copG family</fullName>
    </submittedName>
</protein>
<proteinExistence type="predicted"/>
<dbReference type="Proteomes" id="UP000192906">
    <property type="component" value="Unassembled WGS sequence"/>
</dbReference>
<keyword evidence="2" id="KW-1185">Reference proteome</keyword>
<evidence type="ECO:0000313" key="2">
    <source>
        <dbReference type="Proteomes" id="UP000192906"/>
    </source>
</evidence>
<name>A0A1X7E6T1_9BACT</name>
<dbReference type="InterPro" id="IPR010985">
    <property type="entry name" value="Ribbon_hlx_hlx"/>
</dbReference>
<gene>
    <name evidence="1" type="ORF">SAMN06295933_2721</name>
</gene>
<dbReference type="OrthoDB" id="2004071at2"/>
<evidence type="ECO:0000313" key="1">
    <source>
        <dbReference type="EMBL" id="SMF28552.1"/>
    </source>
</evidence>
<dbReference type="AlphaFoldDB" id="A0A1X7E6T1"/>